<dbReference type="SMART" id="SM00567">
    <property type="entry name" value="EZ_HEAT"/>
    <property type="match status" value="4"/>
</dbReference>
<dbReference type="Pfam" id="PF13646">
    <property type="entry name" value="HEAT_2"/>
    <property type="match status" value="1"/>
</dbReference>
<dbReference type="SMART" id="SM00028">
    <property type="entry name" value="TPR"/>
    <property type="match status" value="5"/>
</dbReference>
<dbReference type="InterPro" id="IPR016024">
    <property type="entry name" value="ARM-type_fold"/>
</dbReference>
<feature type="non-terminal residue" evidence="4">
    <location>
        <position position="2518"/>
    </location>
</feature>
<organism evidence="4 5">
    <name type="scientific">Ostreobium quekettii</name>
    <dbReference type="NCBI Taxonomy" id="121088"/>
    <lineage>
        <taxon>Eukaryota</taxon>
        <taxon>Viridiplantae</taxon>
        <taxon>Chlorophyta</taxon>
        <taxon>core chlorophytes</taxon>
        <taxon>Ulvophyceae</taxon>
        <taxon>TCBD clade</taxon>
        <taxon>Bryopsidales</taxon>
        <taxon>Ostreobineae</taxon>
        <taxon>Ostreobiaceae</taxon>
        <taxon>Ostreobium</taxon>
    </lineage>
</organism>
<reference evidence="4" key="1">
    <citation type="submission" date="2020-12" db="EMBL/GenBank/DDBJ databases">
        <authorList>
            <person name="Iha C."/>
        </authorList>
    </citation>
    <scope>NUCLEOTIDE SEQUENCE</scope>
</reference>
<dbReference type="Gene3D" id="1.25.40.10">
    <property type="entry name" value="Tetratricopeptide repeat domain"/>
    <property type="match status" value="3"/>
</dbReference>
<dbReference type="PANTHER" id="PTHR12558">
    <property type="entry name" value="CELL DIVISION CYCLE 16,23,27"/>
    <property type="match status" value="1"/>
</dbReference>
<dbReference type="SUPFAM" id="SSF48452">
    <property type="entry name" value="TPR-like"/>
    <property type="match status" value="2"/>
</dbReference>
<dbReference type="SUPFAM" id="SSF48371">
    <property type="entry name" value="ARM repeat"/>
    <property type="match status" value="1"/>
</dbReference>
<sequence length="2518" mass="281808">MTDVREEIARLIPQLDHPDAELQRGVMDQIVIMGSDAIDPLAANLNFAEPAACEAIVRILGEIGDTSAMVPLMRFVFDNKESIEKSDARGLAMRAIMHLAQPSHAPKLFDFLMDVRHDQDPFVRGWALEAMGKFGDARAEPILRDALSDEHDFVRERATSALDALEDSGGREQGLKRELSDTEILQKLRNAKDGEKTFYLNALAERDDAFELAARLVREGNKGELTGLQLILNMEDSRGREVARRHFRATDNAAHRAICLRILARFLQSDASPEEIAIIQAGFQDSDSFVRMAASAAAGVSGDEDLVKRAIGALKGRDIHAALSAAEALGRGLTPKMKRFVPQLRDALEQAHYLRLRTREEEPALLEAHLLRAINNLLPEVVVGRTDLQNDALRSLEKAGPFWPVIVSALRLLRDATAEEPARADEDRWTNSQTRYLVDLLDNEDDRVRSRVIDLLKHAGAPGETSIATAVERLIHDASFDVVEDGIPLLELAGGERSRTILKDLSSSPDERIANAAAAALRDRRNSQSVIDVSFFPSDSRVMSEEPEDGLEPISEGGLDENTDPDMNARDPLRQSQEIFHSLGHEDQIAATGEMDSVSIGSVNPMWQETPLGGNEQDAELPFLPAPDSDAAYSFDFDEAQLRETYPSLDMEPIPEDTQLAILTPSTEPETPIFEDTDEEKASLQEIDLSLDQDIEEALASFDLQGMEPLEEEELDVDDILEFDDLSGYIQEVEDDEYEEAHAAPQVDPFLASGMYVMGEEEDAARDDLSDTMGADDSEVVLDPLSMSGFEVIEEIPQGGAHEPLYPDEEVVDEEIIFIDSGIYEIDEDLDDEEAMVVARRFVIEDTDPEAQAEEPRVERQLRVGLDAMGARFSLREPWSKWATELRLEVLQEPDIRKRGAYIYLFSTMLRLHGEAGAASASQLESAAKDALEHLRGPRILQLAEAWNGSIAQFVERLDQLRALFAHRRGDRVAAAGFWRQLARYVQGDEREHLLTLSGYLTKEYSSFFERAAADSSPASMSRILLTSMQYGACWNGDHLLEAQALEWSLDQKQDDEEAAMAATLHRLAMLRGAMEKGGEEGSLGLALEAAMAASRARPDELIHWLAVERLARRVGDMDALIESFQAQIRLIDDATIRALVREQFAHTLILFEGEDGEQEARQQLERALQDSGDCLPVLLTLGQARVRNEDWDGVMRLRSAPSVGESQAINPAWRRADLLERIGGDPREVLALYRSARHEHPESVHLFMSIERSLARLGQWRGLVNLFDGTLREQPEFAARLEENGIELAASRLAVESYLEEVHRPSLESLEQYAERHGVIETTMDEHGAHIDPPRVLDEPILWKLVAARVHRKQWEEVEELLELVVASGRSRGLPELEDNPAIPEDVEPEILEILGADPLHAISLLEAAIRTNSWEFARGMTISITRAFAPSHAPIASFARVLTVIISEWLLKDHEGTLRHVRDWSDMGGEGGGELGVLLMLSAWYRAARRLGREVDSDTIAETIRDLFNDATVALFEQELPLNKRPPEEVAAWYRSRADHATGTTRVYLRVSGALIPWLLGRRDRNAAADIADAVGLADDVLHLMTFFGVLSHREIAQHASAERYLGALAQQRDVLGLAQWAGVRALFHLATTQNCPEDAVRQLREASVDAAEAAPWLADFGGLLVRALRRPDALGPLEVLERQSEGAARAAQLEIAELTNDHETITNLANSQLPAAMILAEVRAANERKDWRQRSNLELRYAGLRQSLVNDSQDIIRLRFLDFISEIEPAIFGSPWGPMRLIDDDLGRLGLPSKALDTLCETLGVALQRRFMELWRARARRASGETRAEILYEVARLAEVSNDEQIARDLYEEILDLHPAFTPAEIACSRLLLLDGDWKGVAAIWERSLARTESEIEQIGISFRLGFIYERRLSHLPNALQRALDHYARVASLRSSSAAALHAMVRIAQQLGRYDLVADSISSLIPLCLDRDLKASFHLELAALYEQELGAPQEALRHYLDAHFLDPHSHVSLYGTLRTDADGEREHAVEALSERLDVATAREAEELGDLLFLLGETSPRAEYLMRQRFGEHLVWRLVQFVDGIERGEVHEEALLVTVGAVMEPQLKEIFIAIERARRARGSLEVGTEMTRAAMMIRWLGTIEDSLDLCSRALERSHDFLPAVKLARLLASEIPNWPAVARWCAREADLTRVSSIALRARVEASEVQRRHIGDLDAAIDQLEIVVANEPHHSEAFENLKTLLIQAHRIPEALEMCEQRLTQIKDRNVRLAQLNEMADLALSHGQMPEAAIRYLAASISIEPRQLRRLRILAELYDAQSQYQQALACYDAATRISRDERLNARMLLQMGHILELKLGEFEPAARAYARVVELDPDNAQALQALVRVRRNRGDFRGAMEGLARMERLARSPEELRKVRTLRLEVAEQGNLPTDVILSAACDLMVYHPTQLQAADIFRERLMSANRAEELDLRFRQLLDASLREHTTPPLGAYFALARRLGLDDLSYMIAASGRWLRM</sequence>
<dbReference type="Proteomes" id="UP000708148">
    <property type="component" value="Unassembled WGS sequence"/>
</dbReference>
<comment type="similarity">
    <text evidence="2">Belongs to the APC3/CDC27 family.</text>
</comment>
<evidence type="ECO:0000313" key="4">
    <source>
        <dbReference type="EMBL" id="CAD7704312.1"/>
    </source>
</evidence>
<keyword evidence="1" id="KW-0802">TPR repeat</keyword>
<dbReference type="InterPro" id="IPR019734">
    <property type="entry name" value="TPR_rpt"/>
</dbReference>
<evidence type="ECO:0000256" key="2">
    <source>
        <dbReference type="ARBA" id="ARBA00038210"/>
    </source>
</evidence>
<dbReference type="InterPro" id="IPR011989">
    <property type="entry name" value="ARM-like"/>
</dbReference>
<feature type="region of interest" description="Disordered" evidence="3">
    <location>
        <begin position="541"/>
        <end position="563"/>
    </location>
</feature>
<protein>
    <submittedName>
        <fullName evidence="4">Uncharacterized protein</fullName>
    </submittedName>
</protein>
<dbReference type="InterPro" id="IPR011990">
    <property type="entry name" value="TPR-like_helical_dom_sf"/>
</dbReference>
<evidence type="ECO:0000256" key="1">
    <source>
        <dbReference type="ARBA" id="ARBA00022803"/>
    </source>
</evidence>
<dbReference type="PANTHER" id="PTHR12558:SF13">
    <property type="entry name" value="CELL DIVISION CYCLE PROTEIN 27 HOMOLOG"/>
    <property type="match status" value="1"/>
</dbReference>
<accession>A0A8S1JA43</accession>
<dbReference type="OrthoDB" id="343875at2759"/>
<name>A0A8S1JA43_9CHLO</name>
<dbReference type="Pfam" id="PF13181">
    <property type="entry name" value="TPR_8"/>
    <property type="match status" value="1"/>
</dbReference>
<keyword evidence="5" id="KW-1185">Reference proteome</keyword>
<comment type="caution">
    <text evidence="4">The sequence shown here is derived from an EMBL/GenBank/DDBJ whole genome shotgun (WGS) entry which is preliminary data.</text>
</comment>
<proteinExistence type="inferred from homology"/>
<dbReference type="InterPro" id="IPR004155">
    <property type="entry name" value="PBS_lyase_HEAT"/>
</dbReference>
<evidence type="ECO:0000256" key="3">
    <source>
        <dbReference type="SAM" id="MobiDB-lite"/>
    </source>
</evidence>
<dbReference type="EMBL" id="CAJHUC010002746">
    <property type="protein sequence ID" value="CAD7704312.1"/>
    <property type="molecule type" value="Genomic_DNA"/>
</dbReference>
<gene>
    <name evidence="4" type="ORF">OSTQU699_LOCUS9667</name>
</gene>
<evidence type="ECO:0000313" key="5">
    <source>
        <dbReference type="Proteomes" id="UP000708148"/>
    </source>
</evidence>
<dbReference type="Gene3D" id="1.25.10.10">
    <property type="entry name" value="Leucine-rich Repeat Variant"/>
    <property type="match status" value="2"/>
</dbReference>